<reference evidence="2 3" key="1">
    <citation type="submission" date="2016-10" db="EMBL/GenBank/DDBJ databases">
        <title>Draft genome sequences of four alkaliphilic bacteria belonging to the Anaerobacillus genus.</title>
        <authorList>
            <person name="Bassil N.M."/>
            <person name="Lloyd J.R."/>
        </authorList>
    </citation>
    <scope>NUCLEOTIDE SEQUENCE [LARGE SCALE GENOMIC DNA]</scope>
    <source>
        <strain evidence="2 3">DSM 15340</strain>
    </source>
</reference>
<dbReference type="Gene3D" id="3.30.110.40">
    <property type="entry name" value="TusA-like domain"/>
    <property type="match status" value="1"/>
</dbReference>
<dbReference type="Proteomes" id="UP000180098">
    <property type="component" value="Unassembled WGS sequence"/>
</dbReference>
<proteinExistence type="predicted"/>
<dbReference type="Pfam" id="PF01206">
    <property type="entry name" value="TusA"/>
    <property type="match status" value="1"/>
</dbReference>
<evidence type="ECO:0000313" key="2">
    <source>
        <dbReference type="EMBL" id="OIJ14548.1"/>
    </source>
</evidence>
<dbReference type="InterPro" id="IPR001455">
    <property type="entry name" value="TusA-like"/>
</dbReference>
<feature type="domain" description="UPF0033" evidence="1">
    <location>
        <begin position="23"/>
        <end position="84"/>
    </location>
</feature>
<accession>A0A1S2LPW0</accession>
<comment type="caution">
    <text evidence="2">The sequence shown here is derived from an EMBL/GenBank/DDBJ whole genome shotgun (WGS) entry which is preliminary data.</text>
</comment>
<dbReference type="CDD" id="cd00291">
    <property type="entry name" value="SirA_YedF_YeeD"/>
    <property type="match status" value="1"/>
</dbReference>
<name>A0A1S2LPW0_9BACI</name>
<dbReference type="InterPro" id="IPR036868">
    <property type="entry name" value="TusA-like_sf"/>
</dbReference>
<gene>
    <name evidence="2" type="ORF">BKP35_06635</name>
</gene>
<keyword evidence="2" id="KW-0808">Transferase</keyword>
<dbReference type="AlphaFoldDB" id="A0A1S2LPW0"/>
<evidence type="ECO:0000259" key="1">
    <source>
        <dbReference type="Pfam" id="PF01206"/>
    </source>
</evidence>
<dbReference type="OrthoDB" id="9800872at2"/>
<dbReference type="SUPFAM" id="SSF64307">
    <property type="entry name" value="SirA-like"/>
    <property type="match status" value="1"/>
</dbReference>
<dbReference type="EMBL" id="MLQQ01000006">
    <property type="protein sequence ID" value="OIJ14548.1"/>
    <property type="molecule type" value="Genomic_DNA"/>
</dbReference>
<keyword evidence="3" id="KW-1185">Reference proteome</keyword>
<dbReference type="GO" id="GO:0008483">
    <property type="term" value="F:transaminase activity"/>
    <property type="evidence" value="ECO:0007669"/>
    <property type="project" value="UniProtKB-KW"/>
</dbReference>
<organism evidence="2 3">
    <name type="scientific">Anaerobacillus arseniciselenatis</name>
    <dbReference type="NCBI Taxonomy" id="85682"/>
    <lineage>
        <taxon>Bacteria</taxon>
        <taxon>Bacillati</taxon>
        <taxon>Bacillota</taxon>
        <taxon>Bacilli</taxon>
        <taxon>Bacillales</taxon>
        <taxon>Bacillaceae</taxon>
        <taxon>Anaerobacillus</taxon>
    </lineage>
</organism>
<sequence length="85" mass="9625">MEVIKINNTRNCDVVYDAGPAGCGELIMNVFLKVKKMSKGETIHVISYDLGAKEDIPAWCRMQGYTLLDVYEEGLLMTHFIIQKN</sequence>
<protein>
    <submittedName>
        <fullName evidence="2">Aminotransferase</fullName>
    </submittedName>
</protein>
<evidence type="ECO:0000313" key="3">
    <source>
        <dbReference type="Proteomes" id="UP000180098"/>
    </source>
</evidence>
<keyword evidence="2" id="KW-0032">Aminotransferase</keyword>